<reference evidence="1 2" key="2">
    <citation type="submission" date="2017-02" db="EMBL/GenBank/DDBJ databases">
        <title>A genome survey and senescence transcriptome analysis in Lentinula edodes.</title>
        <authorList>
            <person name="Sakamoto Y."/>
            <person name="Nakade K."/>
            <person name="Sato S."/>
            <person name="Yoshida Y."/>
            <person name="Miyazaki K."/>
            <person name="Natsume S."/>
            <person name="Konno N."/>
        </authorList>
    </citation>
    <scope>NUCLEOTIDE SEQUENCE [LARGE SCALE GENOMIC DNA]</scope>
    <source>
        <strain evidence="1 2">NBRC 111202</strain>
    </source>
</reference>
<dbReference type="AlphaFoldDB" id="A0A1Q3E503"/>
<name>A0A1Q3E503_LENED</name>
<accession>A0A1Q3E503</accession>
<proteinExistence type="predicted"/>
<sequence>MSPVPGSPKLVCWKHSPRKFVPIDKSIVQVQKNYSWLANPVVAPVADARAAGDDAKGSKLHDPQYSTSTAHQNHQYWIRFQNFRRERSYQIDDPEKNCFAHVTTEGTDASRSSIHDQLCLTS</sequence>
<gene>
    <name evidence="1" type="ORF">LENED_003831</name>
</gene>
<reference evidence="1 2" key="1">
    <citation type="submission" date="2016-08" db="EMBL/GenBank/DDBJ databases">
        <authorList>
            <consortium name="Lentinula edodes genome sequencing consortium"/>
            <person name="Sakamoto Y."/>
            <person name="Nakade K."/>
            <person name="Sato S."/>
            <person name="Yoshida Y."/>
            <person name="Miyazaki K."/>
            <person name="Natsume S."/>
            <person name="Konno N."/>
        </authorList>
    </citation>
    <scope>NUCLEOTIDE SEQUENCE [LARGE SCALE GENOMIC DNA]</scope>
    <source>
        <strain evidence="1 2">NBRC 111202</strain>
    </source>
</reference>
<comment type="caution">
    <text evidence="1">The sequence shown here is derived from an EMBL/GenBank/DDBJ whole genome shotgun (WGS) entry which is preliminary data.</text>
</comment>
<organism evidence="1 2">
    <name type="scientific">Lentinula edodes</name>
    <name type="common">Shiitake mushroom</name>
    <name type="synonym">Lentinus edodes</name>
    <dbReference type="NCBI Taxonomy" id="5353"/>
    <lineage>
        <taxon>Eukaryota</taxon>
        <taxon>Fungi</taxon>
        <taxon>Dikarya</taxon>
        <taxon>Basidiomycota</taxon>
        <taxon>Agaricomycotina</taxon>
        <taxon>Agaricomycetes</taxon>
        <taxon>Agaricomycetidae</taxon>
        <taxon>Agaricales</taxon>
        <taxon>Marasmiineae</taxon>
        <taxon>Omphalotaceae</taxon>
        <taxon>Lentinula</taxon>
    </lineage>
</organism>
<dbReference type="EMBL" id="BDGU01000086">
    <property type="protein sequence ID" value="GAW02194.1"/>
    <property type="molecule type" value="Genomic_DNA"/>
</dbReference>
<protein>
    <submittedName>
        <fullName evidence="1">Uncharacterized protein</fullName>
    </submittedName>
</protein>
<evidence type="ECO:0000313" key="1">
    <source>
        <dbReference type="EMBL" id="GAW02194.1"/>
    </source>
</evidence>
<keyword evidence="2" id="KW-1185">Reference proteome</keyword>
<dbReference type="Proteomes" id="UP000188533">
    <property type="component" value="Unassembled WGS sequence"/>
</dbReference>
<evidence type="ECO:0000313" key="2">
    <source>
        <dbReference type="Proteomes" id="UP000188533"/>
    </source>
</evidence>